<evidence type="ECO:0008006" key="3">
    <source>
        <dbReference type="Google" id="ProtNLM"/>
    </source>
</evidence>
<comment type="caution">
    <text evidence="1">The sequence shown here is derived from an EMBL/GenBank/DDBJ whole genome shotgun (WGS) entry which is preliminary data.</text>
</comment>
<dbReference type="Proteomes" id="UP000663879">
    <property type="component" value="Unassembled WGS sequence"/>
</dbReference>
<sequence length="138" mass="15990">MFNSFFTNVESSSLSTEDESSKYIFEKFKEFKRNNTLKTPGFSFKQFDLKVIEKSISEFLNSSSPGYIVIHTKVLKAMPEIFSPIILKLFNSCLELKKIPKDWKIAIVNPLYKNKVDKTKIDNYRAISVLSPIAKMFE</sequence>
<evidence type="ECO:0000313" key="1">
    <source>
        <dbReference type="EMBL" id="CAF0763245.1"/>
    </source>
</evidence>
<keyword evidence="2" id="KW-1185">Reference proteome</keyword>
<dbReference type="PANTHER" id="PTHR33395:SF22">
    <property type="entry name" value="REVERSE TRANSCRIPTASE DOMAIN-CONTAINING PROTEIN"/>
    <property type="match status" value="1"/>
</dbReference>
<dbReference type="PANTHER" id="PTHR33395">
    <property type="entry name" value="TRANSCRIPTASE, PUTATIVE-RELATED-RELATED"/>
    <property type="match status" value="1"/>
</dbReference>
<name>A0A813Q7Z7_9BILA</name>
<dbReference type="AlphaFoldDB" id="A0A813Q7Z7"/>
<dbReference type="EMBL" id="CAJNOC010000452">
    <property type="protein sequence ID" value="CAF0763245.1"/>
    <property type="molecule type" value="Genomic_DNA"/>
</dbReference>
<gene>
    <name evidence="1" type="ORF">OXX778_LOCUS4547</name>
</gene>
<proteinExistence type="predicted"/>
<protein>
    <recommendedName>
        <fullName evidence="3">RNA-directed DNA polymerase from mobile element jockey-like</fullName>
    </recommendedName>
</protein>
<dbReference type="OrthoDB" id="407509at2759"/>
<organism evidence="1 2">
    <name type="scientific">Brachionus calyciflorus</name>
    <dbReference type="NCBI Taxonomy" id="104777"/>
    <lineage>
        <taxon>Eukaryota</taxon>
        <taxon>Metazoa</taxon>
        <taxon>Spiralia</taxon>
        <taxon>Gnathifera</taxon>
        <taxon>Rotifera</taxon>
        <taxon>Eurotatoria</taxon>
        <taxon>Monogononta</taxon>
        <taxon>Pseudotrocha</taxon>
        <taxon>Ploima</taxon>
        <taxon>Brachionidae</taxon>
        <taxon>Brachionus</taxon>
    </lineage>
</organism>
<reference evidence="1" key="1">
    <citation type="submission" date="2021-02" db="EMBL/GenBank/DDBJ databases">
        <authorList>
            <person name="Nowell W R."/>
        </authorList>
    </citation>
    <scope>NUCLEOTIDE SEQUENCE</scope>
    <source>
        <strain evidence="1">Ploen Becks lab</strain>
    </source>
</reference>
<evidence type="ECO:0000313" key="2">
    <source>
        <dbReference type="Proteomes" id="UP000663879"/>
    </source>
</evidence>
<accession>A0A813Q7Z7</accession>